<organism evidence="2 3">
    <name type="scientific">Lactobacillus crispatus</name>
    <dbReference type="NCBI Taxonomy" id="47770"/>
    <lineage>
        <taxon>Bacteria</taxon>
        <taxon>Bacillati</taxon>
        <taxon>Bacillota</taxon>
        <taxon>Bacilli</taxon>
        <taxon>Lactobacillales</taxon>
        <taxon>Lactobacillaceae</taxon>
        <taxon>Lactobacillus</taxon>
    </lineage>
</organism>
<comment type="caution">
    <text evidence="2">The sequence shown here is derived from an EMBL/GenBank/DDBJ whole genome shotgun (WGS) entry which is preliminary data.</text>
</comment>
<dbReference type="RefSeq" id="WP_198566731.1">
    <property type="nucleotide sequence ID" value="NZ_JACCPP010000026.1"/>
</dbReference>
<dbReference type="PANTHER" id="PTHR22916:SF3">
    <property type="entry name" value="UDP-GLCNAC:BETAGAL BETA-1,3-N-ACETYLGLUCOSAMINYLTRANSFERASE-LIKE PROTEIN 1"/>
    <property type="match status" value="1"/>
</dbReference>
<dbReference type="GO" id="GO:0016758">
    <property type="term" value="F:hexosyltransferase activity"/>
    <property type="evidence" value="ECO:0007669"/>
    <property type="project" value="UniProtKB-ARBA"/>
</dbReference>
<proteinExistence type="predicted"/>
<accession>A0AAW4DPX7</accession>
<dbReference type="PANTHER" id="PTHR22916">
    <property type="entry name" value="GLYCOSYLTRANSFERASE"/>
    <property type="match status" value="1"/>
</dbReference>
<name>A0AAW4DPX7_9LACO</name>
<dbReference type="SUPFAM" id="SSF53448">
    <property type="entry name" value="Nucleotide-diphospho-sugar transferases"/>
    <property type="match status" value="1"/>
</dbReference>
<protein>
    <submittedName>
        <fullName evidence="2">Glycosyltransferases involved in cell wall biogenesis</fullName>
    </submittedName>
</protein>
<dbReference type="Gene3D" id="3.90.550.10">
    <property type="entry name" value="Spore Coat Polysaccharide Biosynthesis Protein SpsA, Chain A"/>
    <property type="match status" value="1"/>
</dbReference>
<dbReference type="Pfam" id="PF00535">
    <property type="entry name" value="Glycos_transf_2"/>
    <property type="match status" value="1"/>
</dbReference>
<evidence type="ECO:0000259" key="1">
    <source>
        <dbReference type="Pfam" id="PF00535"/>
    </source>
</evidence>
<gene>
    <name evidence="2" type="ORF">HYQ56_1728</name>
</gene>
<reference evidence="2" key="1">
    <citation type="submission" date="2020-07" db="EMBL/GenBank/DDBJ databases">
        <title>Comparative genomics analyses of Lactobacillus crispatus isolated from different ecological niches.</title>
        <authorList>
            <person name="Mancino W."/>
            <person name="Mancabelli L."/>
            <person name="Lugli G.A."/>
            <person name="Milani C."/>
            <person name="Viappiani A."/>
            <person name="Anzalone R."/>
            <person name="Longhi G."/>
            <person name="Ventura M."/>
            <person name="Turroni F."/>
        </authorList>
    </citation>
    <scope>NUCLEOTIDE SEQUENCE</scope>
    <source>
        <strain evidence="2">LB65</strain>
    </source>
</reference>
<feature type="domain" description="Glycosyltransferase 2-like" evidence="1">
    <location>
        <begin position="7"/>
        <end position="108"/>
    </location>
</feature>
<dbReference type="AlphaFoldDB" id="A0AAW4DPX7"/>
<dbReference type="EMBL" id="JACCPP010000026">
    <property type="protein sequence ID" value="MBI1708740.1"/>
    <property type="molecule type" value="Genomic_DNA"/>
</dbReference>
<evidence type="ECO:0000313" key="3">
    <source>
        <dbReference type="Proteomes" id="UP001194414"/>
    </source>
</evidence>
<dbReference type="InterPro" id="IPR029044">
    <property type="entry name" value="Nucleotide-diphossugar_trans"/>
</dbReference>
<dbReference type="Proteomes" id="UP001194414">
    <property type="component" value="Unassembled WGS sequence"/>
</dbReference>
<evidence type="ECO:0000313" key="2">
    <source>
        <dbReference type="EMBL" id="MBI1708740.1"/>
    </source>
</evidence>
<dbReference type="CDD" id="cd00761">
    <property type="entry name" value="Glyco_tranf_GTA_type"/>
    <property type="match status" value="1"/>
</dbReference>
<dbReference type="InterPro" id="IPR001173">
    <property type="entry name" value="Glyco_trans_2-like"/>
</dbReference>
<sequence length="334" mass="39545">MSSFKISIIIPAFNEENNIRRILECACKQTYKEFEVIVVDDGSKDRTSEIAKTYAKQYSNFIYVHKENSGVSDTRNLGLKFVTGDYVCFWDADDWVGPDFLSNFIKSIGLTSNPQKTVLVAGCTIDYYIKQKKINTEEIHLNTSLFSRKEIIDSFVVKHEDYRLELWNKLFPIEIIKNKKFKSQFMLGEDFEFFTQCLSDIEYLLTVNDNSYHYRIDTSQMKHYTGFKKEIERERIIRKNLINAGVKDKDVNIFYFRRLLITAYTAISFITYDDKHEVKFILNELKKSRIKLYKPYGNYKKAQYIMLFLVRSNSPFITQNFFEIKNKINSKKKN</sequence>